<accession>A0A9P8VDK8</accession>
<reference evidence="3" key="1">
    <citation type="journal article" date="2021" name="Nat. Commun.">
        <title>Genetic determinants of endophytism in the Arabidopsis root mycobiome.</title>
        <authorList>
            <person name="Mesny F."/>
            <person name="Miyauchi S."/>
            <person name="Thiergart T."/>
            <person name="Pickel B."/>
            <person name="Atanasova L."/>
            <person name="Karlsson M."/>
            <person name="Huettel B."/>
            <person name="Barry K.W."/>
            <person name="Haridas S."/>
            <person name="Chen C."/>
            <person name="Bauer D."/>
            <person name="Andreopoulos W."/>
            <person name="Pangilinan J."/>
            <person name="LaButti K."/>
            <person name="Riley R."/>
            <person name="Lipzen A."/>
            <person name="Clum A."/>
            <person name="Drula E."/>
            <person name="Henrissat B."/>
            <person name="Kohler A."/>
            <person name="Grigoriev I.V."/>
            <person name="Martin F.M."/>
            <person name="Hacquard S."/>
        </authorList>
    </citation>
    <scope>NUCLEOTIDE SEQUENCE</scope>
    <source>
        <strain evidence="3">MPI-SDFR-AT-0117</strain>
    </source>
</reference>
<protein>
    <recommendedName>
        <fullName evidence="2">Nephrocystin 3-like N-terminal domain-containing protein</fullName>
    </recommendedName>
</protein>
<feature type="domain" description="Nephrocystin 3-like N-terminal" evidence="2">
    <location>
        <begin position="116"/>
        <end position="295"/>
    </location>
</feature>
<keyword evidence="1" id="KW-0677">Repeat</keyword>
<dbReference type="InterPro" id="IPR027417">
    <property type="entry name" value="P-loop_NTPase"/>
</dbReference>
<dbReference type="SUPFAM" id="SSF53474">
    <property type="entry name" value="alpha/beta-Hydrolases"/>
    <property type="match status" value="1"/>
</dbReference>
<name>A0A9P8VDK8_9PEZI</name>
<dbReference type="InterPro" id="IPR029058">
    <property type="entry name" value="AB_hydrolase_fold"/>
</dbReference>
<proteinExistence type="predicted"/>
<gene>
    <name evidence="3" type="ORF">F5X68DRAFT_239843</name>
</gene>
<dbReference type="OrthoDB" id="7464126at2759"/>
<dbReference type="Gene3D" id="3.40.50.1820">
    <property type="entry name" value="alpha/beta hydrolase"/>
    <property type="match status" value="1"/>
</dbReference>
<dbReference type="PANTHER" id="PTHR10039">
    <property type="entry name" value="AMELOGENIN"/>
    <property type="match status" value="1"/>
</dbReference>
<evidence type="ECO:0000313" key="3">
    <source>
        <dbReference type="EMBL" id="KAH6687289.1"/>
    </source>
</evidence>
<dbReference type="Gene3D" id="3.40.50.300">
    <property type="entry name" value="P-loop containing nucleotide triphosphate hydrolases"/>
    <property type="match status" value="1"/>
</dbReference>
<dbReference type="SUPFAM" id="SSF52540">
    <property type="entry name" value="P-loop containing nucleoside triphosphate hydrolases"/>
    <property type="match status" value="1"/>
</dbReference>
<keyword evidence="4" id="KW-1185">Reference proteome</keyword>
<evidence type="ECO:0000313" key="4">
    <source>
        <dbReference type="Proteomes" id="UP000770015"/>
    </source>
</evidence>
<dbReference type="Proteomes" id="UP000770015">
    <property type="component" value="Unassembled WGS sequence"/>
</dbReference>
<organism evidence="3 4">
    <name type="scientific">Plectosphaerella plurivora</name>
    <dbReference type="NCBI Taxonomy" id="936078"/>
    <lineage>
        <taxon>Eukaryota</taxon>
        <taxon>Fungi</taxon>
        <taxon>Dikarya</taxon>
        <taxon>Ascomycota</taxon>
        <taxon>Pezizomycotina</taxon>
        <taxon>Sordariomycetes</taxon>
        <taxon>Hypocreomycetidae</taxon>
        <taxon>Glomerellales</taxon>
        <taxon>Plectosphaerellaceae</taxon>
        <taxon>Plectosphaerella</taxon>
    </lineage>
</organism>
<dbReference type="EMBL" id="JAGSXJ010000011">
    <property type="protein sequence ID" value="KAH6687289.1"/>
    <property type="molecule type" value="Genomic_DNA"/>
</dbReference>
<dbReference type="PANTHER" id="PTHR10039:SF5">
    <property type="entry name" value="NACHT DOMAIN-CONTAINING PROTEIN"/>
    <property type="match status" value="1"/>
</dbReference>
<dbReference type="Pfam" id="PF24883">
    <property type="entry name" value="NPHP3_N"/>
    <property type="match status" value="1"/>
</dbReference>
<comment type="caution">
    <text evidence="3">The sequence shown here is derived from an EMBL/GenBank/DDBJ whole genome shotgun (WGS) entry which is preliminary data.</text>
</comment>
<dbReference type="InterPro" id="IPR056884">
    <property type="entry name" value="NPHP3-like_N"/>
</dbReference>
<sequence>MYWISDLLAAEAGFEKARILVYGYDSKVTKAYANVNQNNLFAHAKDLMYALAREKPPRRPVIFVAHSLGGLLVKEVLRRSEASEEDEFKVPSGFLRSLAFEEMRNRREDIKRPLDNTCQWLYSTAEYSTWIKRQDLPENHGLLWIKGKPGSGKSTLMKEALFHAKYQFSESQITTAGFFFNARGTQQLEKTPLGLYRSLLYQVLQQDMLAVHHLTPIYLEKKELHPDSRCQWTEHELQDILRRVFARPESRAAVLFIDAMDECYDDEVRDLVDFFKELAKKALSAGARLNVCCLSSRHYPHIYIQNCPELVVEDNNGMDILRYIEAKAEDNRPIADLKDDIFDKSSGVFLWVVLVIVILQKHGRGKSSKWLRQKLCEIPPELGRLFGTLFSQNDANDPYDAERTRSQTVCLMQLVLFAEEPMTLGQIHTAIAFGRNAHDSLQTWKDSVEYLAVGAQRKELVLDLSKGLLEDSYKSYSSDTEPTYQFIHETVREFFLSGEGFRLLGFSPDNRVREDSDETTP</sequence>
<dbReference type="AlphaFoldDB" id="A0A9P8VDK8"/>
<evidence type="ECO:0000256" key="1">
    <source>
        <dbReference type="ARBA" id="ARBA00022737"/>
    </source>
</evidence>
<evidence type="ECO:0000259" key="2">
    <source>
        <dbReference type="Pfam" id="PF24883"/>
    </source>
</evidence>